<protein>
    <submittedName>
        <fullName evidence="1">Uncharacterized protein</fullName>
    </submittedName>
</protein>
<accession>A0A454CVT2</accession>
<feature type="non-terminal residue" evidence="1">
    <location>
        <position position="15"/>
    </location>
</feature>
<evidence type="ECO:0000313" key="2">
    <source>
        <dbReference type="Proteomes" id="UP000008367"/>
    </source>
</evidence>
<reference evidence="1 2" key="1">
    <citation type="submission" date="2012-10" db="EMBL/GenBank/DDBJ databases">
        <title>Genome sequence of Vibrio Cholerae HENC-02.</title>
        <authorList>
            <person name="Eppinger M."/>
            <person name="Hasan N.A."/>
            <person name="Sengamalay N."/>
            <person name="Hine E."/>
            <person name="Su Q."/>
            <person name="Daugherty S.C."/>
            <person name="Young S."/>
            <person name="Sadzewicz L."/>
            <person name="Tallon L."/>
            <person name="Cebula T.A."/>
            <person name="Ravel J."/>
            <person name="Colwell R.R."/>
        </authorList>
    </citation>
    <scope>NUCLEOTIDE SEQUENCE [LARGE SCALE GENOMIC DNA]</scope>
    <source>
        <strain evidence="1 2">HENC-02</strain>
    </source>
</reference>
<comment type="caution">
    <text evidence="1">The sequence shown here is derived from an EMBL/GenBank/DDBJ whole genome shotgun (WGS) entry which is preliminary data.</text>
</comment>
<evidence type="ECO:0000313" key="1">
    <source>
        <dbReference type="EMBL" id="EKM30509.1"/>
    </source>
</evidence>
<name>A0A454CVT2_VIBHA</name>
<dbReference type="EMBL" id="AJSR01001628">
    <property type="protein sequence ID" value="EKM30509.1"/>
    <property type="molecule type" value="Genomic_DNA"/>
</dbReference>
<organism evidence="1 2">
    <name type="scientific">Vibrio harveyi</name>
    <name type="common">Beneckea harveyi</name>
    <dbReference type="NCBI Taxonomy" id="669"/>
    <lineage>
        <taxon>Bacteria</taxon>
        <taxon>Pseudomonadati</taxon>
        <taxon>Pseudomonadota</taxon>
        <taxon>Gammaproteobacteria</taxon>
        <taxon>Vibrionales</taxon>
        <taxon>Vibrionaceae</taxon>
        <taxon>Vibrio</taxon>
    </lineage>
</organism>
<gene>
    <name evidence="1" type="ORF">VCHENC02_3767A</name>
</gene>
<dbReference type="Proteomes" id="UP000008367">
    <property type="component" value="Unassembled WGS sequence"/>
</dbReference>
<sequence>MIDLVPFLVVILSKN</sequence>
<proteinExistence type="predicted"/>